<feature type="compositionally biased region" description="Low complexity" evidence="1">
    <location>
        <begin position="175"/>
        <end position="190"/>
    </location>
</feature>
<feature type="region of interest" description="Disordered" evidence="1">
    <location>
        <begin position="1"/>
        <end position="235"/>
    </location>
</feature>
<feature type="compositionally biased region" description="Polar residues" evidence="1">
    <location>
        <begin position="90"/>
        <end position="100"/>
    </location>
</feature>
<gene>
    <name evidence="2" type="ORF">TSPGSL018_8146</name>
</gene>
<feature type="compositionally biased region" description="Basic residues" evidence="1">
    <location>
        <begin position="157"/>
        <end position="171"/>
    </location>
</feature>
<name>A0A061RDH4_9CHLO</name>
<feature type="compositionally biased region" description="Low complexity" evidence="1">
    <location>
        <begin position="52"/>
        <end position="70"/>
    </location>
</feature>
<feature type="compositionally biased region" description="Basic and acidic residues" evidence="1">
    <location>
        <begin position="1"/>
        <end position="21"/>
    </location>
</feature>
<evidence type="ECO:0000313" key="2">
    <source>
        <dbReference type="EMBL" id="JAC68680.1"/>
    </source>
</evidence>
<dbReference type="AlphaFoldDB" id="A0A061RDH4"/>
<proteinExistence type="predicted"/>
<feature type="non-terminal residue" evidence="2">
    <location>
        <position position="1"/>
    </location>
</feature>
<protein>
    <submittedName>
        <fullName evidence="2">Uncharacterized protein</fullName>
    </submittedName>
</protein>
<evidence type="ECO:0000256" key="1">
    <source>
        <dbReference type="SAM" id="MobiDB-lite"/>
    </source>
</evidence>
<dbReference type="EMBL" id="GBEZ01017679">
    <property type="protein sequence ID" value="JAC68680.1"/>
    <property type="molecule type" value="Transcribed_RNA"/>
</dbReference>
<sequence length="287" mass="30446">GEERPAAVEPPGEKPGVEKLRAIGARRKAAAEPSGPALRDPPRGANEPSDRPAATEGPTTPPAGAKGPFPQEHPAETPARPGSGGDSEGSGKTPSGTLKQQKPFLKRQTKSVPVHRNLDYSGVRSQVSCHLENRFIPRNAGGIGNRPRNAEASARGRGGRVSKANGRHGARRLGSEASSRSSAMRSDGGAQFRRKDESPQLTRPSSRRDGSAVTSKAYDPRKQHQFSPSLSPELPCKSAFQALGKSETVEDVSWARNDLSNDGPLDDLLGQVNDLLTKVNEVLGQPK</sequence>
<accession>A0A061RDH4</accession>
<reference evidence="2" key="1">
    <citation type="submission" date="2014-05" db="EMBL/GenBank/DDBJ databases">
        <title>The transcriptome of the halophilic microalga Tetraselmis sp. GSL018 isolated from the Great Salt Lake, Utah.</title>
        <authorList>
            <person name="Jinkerson R.E."/>
            <person name="D'Adamo S."/>
            <person name="Posewitz M.C."/>
        </authorList>
    </citation>
    <scope>NUCLEOTIDE SEQUENCE</scope>
    <source>
        <strain evidence="2">GSL018</strain>
    </source>
</reference>
<organism evidence="2">
    <name type="scientific">Tetraselmis sp. GSL018</name>
    <dbReference type="NCBI Taxonomy" id="582737"/>
    <lineage>
        <taxon>Eukaryota</taxon>
        <taxon>Viridiplantae</taxon>
        <taxon>Chlorophyta</taxon>
        <taxon>core chlorophytes</taxon>
        <taxon>Chlorodendrophyceae</taxon>
        <taxon>Chlorodendrales</taxon>
        <taxon>Chlorodendraceae</taxon>
        <taxon>Tetraselmis</taxon>
    </lineage>
</organism>